<accession>A0A5J4TKB7</accession>
<comment type="caution">
    <text evidence="1">The sequence shown here is derived from an EMBL/GenBank/DDBJ whole genome shotgun (WGS) entry which is preliminary data.</text>
</comment>
<feature type="non-terminal residue" evidence="1">
    <location>
        <position position="234"/>
    </location>
</feature>
<evidence type="ECO:0000313" key="1">
    <source>
        <dbReference type="EMBL" id="KAA6358804.1"/>
    </source>
</evidence>
<evidence type="ECO:0000313" key="2">
    <source>
        <dbReference type="Proteomes" id="UP000324800"/>
    </source>
</evidence>
<name>A0A5J4TKB7_9EUKA</name>
<organism evidence="1 2">
    <name type="scientific">Streblomastix strix</name>
    <dbReference type="NCBI Taxonomy" id="222440"/>
    <lineage>
        <taxon>Eukaryota</taxon>
        <taxon>Metamonada</taxon>
        <taxon>Preaxostyla</taxon>
        <taxon>Oxymonadida</taxon>
        <taxon>Streblomastigidae</taxon>
        <taxon>Streblomastix</taxon>
    </lineage>
</organism>
<protein>
    <submittedName>
        <fullName evidence="1">Uncharacterized protein</fullName>
    </submittedName>
</protein>
<gene>
    <name evidence="1" type="ORF">EZS28_045669</name>
</gene>
<proteinExistence type="predicted"/>
<sequence length="234" mass="27075">MEKNSEEADDKEDQSDKLAYLLKNKGSQVSRIINTHTGLSCIAVHQANLAEKIHCSCILIVMDALSDPTGTKATISNVVLQSALFLLAELFAWQIVSISIVQRLSGHPPMSPARKKVFARQKKNINQVHRKSKVPRRMTKTGKHFQFYYSCFNLKLRPFIRLMFFLLTFDNDDPCFVEKLDALKIYMIDKQMAFENLTQRFLAINNPFQKTETQQKMIMYKQPIARRRRSGSIW</sequence>
<reference evidence="1 2" key="1">
    <citation type="submission" date="2019-03" db="EMBL/GenBank/DDBJ databases">
        <title>Single cell metagenomics reveals metabolic interactions within the superorganism composed of flagellate Streblomastix strix and complex community of Bacteroidetes bacteria on its surface.</title>
        <authorList>
            <person name="Treitli S.C."/>
            <person name="Kolisko M."/>
            <person name="Husnik F."/>
            <person name="Keeling P."/>
            <person name="Hampl V."/>
        </authorList>
    </citation>
    <scope>NUCLEOTIDE SEQUENCE [LARGE SCALE GENOMIC DNA]</scope>
    <source>
        <strain evidence="1">ST1C</strain>
    </source>
</reference>
<dbReference type="EMBL" id="SNRW01029337">
    <property type="protein sequence ID" value="KAA6358804.1"/>
    <property type="molecule type" value="Genomic_DNA"/>
</dbReference>
<dbReference type="AlphaFoldDB" id="A0A5J4TKB7"/>
<dbReference type="Proteomes" id="UP000324800">
    <property type="component" value="Unassembled WGS sequence"/>
</dbReference>